<keyword evidence="17" id="KW-1185">Reference proteome</keyword>
<dbReference type="EC" id="1.14.14.1" evidence="5"/>
<sequence>MLVLYISLVVTFFVYLLYLYFTRTFNYWKSRKVRGPQPTVFFGNIKESALRQKNIGVVIQEIYNKYPNEKVVGVFRMTSPCLLIRDLDILKHIMIKDFEVFTDRGIEFSKEGLGQNLFHADGHTWTALRNRFSPIFTTGKLKNMFYLMNEGANNFVEHITTECQKKEEFEVHSLLQTYTVSTISSCAFGVGYDSLDDKLETLKLVDQIISAPTYANELDMMYPGLLTSLNLSIIPVPIQKFFKNLVDNIIAERNGKPTGRNDFMDLILELREMREVNYTKYGNYVKPLEITADVMAAQAFVFYVAGYETSATTMSYLMYQLALNQDVQNKLIAEIDEVVQANNGEVTYDIIKEMKYLNKVFDETLRMYSIVEPLQRKATRDYQVPGTDLVIEKGTIVLVSPRGIHYDKKYYENPEQFNPDRFDPEEVGKRHPVLTYHLDLDNETASVVILDFNKGSLSFPGMRFGRLQSQLCIVKVLSNFRIEPSKNTDRNLKVSPHRAIIGPKGGIHLNIIPRKTFNYWKKRNIRGPKPIVFFGNIKDSALRKKNHGIVIQEIYDMFPNEKVVGIYRMTSPTLLVRDLDIIKHIMIKDFDAFTDRGLDFSNRGLGQNLFFADGDTWAALRSRFTPIFSTSKLKNMFYLINEGANNFVDYVSIDHIITQRNGKPSNRNDFMDLILELREMGQINSTKHGNSTKPIEITPEIMASQAFTFYVAGYETSAATMSYMLYELAINQRIQNKLRSEVDKITQANNGEITYDNIMEMKYLSKVFDETLRMYSIVEPLQRKATRDYQVPGTNLVIEKNTIVLVSPRGIHYDEKYYDDPEVFNPERFDPEVAGNRHPCAYLPFGVGQRNCIGVRFGKLQSQLCIAKILSKFQVEPSQNTPKKLEVEPDRVLIGPKGGLHLKVVPRKIKTTYNYWKSRNVPGPEPIPFFGNIKESVLRQKNIGVVIHDIYKAFPNEKVVGLYRMTSPCLLTSRCSPDRGVDFSKQGLGQNLFHADGETWTALRNRFSPIFTTGKLKNMFYLMNEGADSFVDYVSTECQSRQEFEVHLLLQSYTVSTISACAFGVSYDSLQDKMEALKLVDQVISSPSYIVELDMMYPGLLRSLNLSLFPKVVMKFFENLVDNIITQRNGKPSGRNDFMDLILELREKGEVNSTKFGHSGKTLEITSDVIAAQAFVFYVAGYETSATTMGYMLYQLAMNPDVQKKLTAEIDEVIQANNGQVTYETIKEMKYLNKVFDETLRMYSIVEPLQRKAVREYKVPGTDLTIEKDTIVLVSPRGIHYDEKYYDDPEVFNPERFDPEVAGNRHPCAYLPFGIGQRNCIGMRFGRLQSQLCITKLLSKFQVEPSKNTARNLEVEPHRGIIGPKGGIRLNITQEMFGPGVWPVTIMSAIYYLAAVPVLLYAVYYYFTRTFNYWKSRNVRGPEPTAFFGNIKESALRKKNIGIVMQELYNAFPNEKVVGIYRMTSPCLLIRDLDIIKHIMIKDFEAFSDRGVEFSKEGLGQNLFHADGETWAALRNRFTPIFTTGKLKNMFYLINEGGDSFVEFIKTECQKKQEFDIQPLLQTYTLSTISACAFGISYDSNDDKLETLKLVDKIFSSPSFANELDMMYPGLLKALNLSLFPTAIQKFFENLVKTVMTQRNGKPSGRHDFMDLILALRQMGEVSNAKYDSAKPVEITPEVMAAQAFVFYAAGYETSATTMTYLLYQLAMNPDVQDKLTAEVDEVLRANDGQVTYESIKEMKYMNKVFDETLRMYSIVEPLQRKAVREYKVPGTDLTLEKDTIVLVSPPRGIHYDEKYYDNPEQFNPDRFNVEEVGKRHPCAYLPFGLGQRNCIGMRFGRLQSQLCITKLLSKFRVEPSKNTARKLEVEPRRFIIGPKGGIKLNIVPRKLKS</sequence>
<organism evidence="16 17">
    <name type="scientific">Spodoptera exigua</name>
    <name type="common">Beet armyworm</name>
    <name type="synonym">Noctua fulgens</name>
    <dbReference type="NCBI Taxonomy" id="7107"/>
    <lineage>
        <taxon>Eukaryota</taxon>
        <taxon>Metazoa</taxon>
        <taxon>Ecdysozoa</taxon>
        <taxon>Arthropoda</taxon>
        <taxon>Hexapoda</taxon>
        <taxon>Insecta</taxon>
        <taxon>Pterygota</taxon>
        <taxon>Neoptera</taxon>
        <taxon>Endopterygota</taxon>
        <taxon>Lepidoptera</taxon>
        <taxon>Glossata</taxon>
        <taxon>Ditrysia</taxon>
        <taxon>Noctuoidea</taxon>
        <taxon>Noctuidae</taxon>
        <taxon>Amphipyrinae</taxon>
        <taxon>Spodoptera</taxon>
    </lineage>
</organism>
<dbReference type="Gene3D" id="1.10.630.10">
    <property type="entry name" value="Cytochrome P450"/>
    <property type="match status" value="5"/>
</dbReference>
<protein>
    <recommendedName>
        <fullName evidence="5">unspecific monooxygenase</fullName>
        <ecNumber evidence="5">1.14.14.1</ecNumber>
    </recommendedName>
</protein>
<comment type="similarity">
    <text evidence="4">Belongs to the cytochrome P450 family.</text>
</comment>
<evidence type="ECO:0000313" key="16">
    <source>
        <dbReference type="EMBL" id="KAF9422434.1"/>
    </source>
</evidence>
<comment type="catalytic activity">
    <reaction evidence="14">
        <text>an organic molecule + reduced [NADPH--hemoprotein reductase] + O2 = an alcohol + oxidized [NADPH--hemoprotein reductase] + H2O + H(+)</text>
        <dbReference type="Rhea" id="RHEA:17149"/>
        <dbReference type="Rhea" id="RHEA-COMP:11964"/>
        <dbReference type="Rhea" id="RHEA-COMP:11965"/>
        <dbReference type="ChEBI" id="CHEBI:15377"/>
        <dbReference type="ChEBI" id="CHEBI:15378"/>
        <dbReference type="ChEBI" id="CHEBI:15379"/>
        <dbReference type="ChEBI" id="CHEBI:30879"/>
        <dbReference type="ChEBI" id="CHEBI:57618"/>
        <dbReference type="ChEBI" id="CHEBI:58210"/>
        <dbReference type="ChEBI" id="CHEBI:142491"/>
        <dbReference type="EC" id="1.14.14.1"/>
    </reaction>
</comment>
<evidence type="ECO:0000256" key="3">
    <source>
        <dbReference type="ARBA" id="ARBA00004406"/>
    </source>
</evidence>
<dbReference type="CDD" id="cd11056">
    <property type="entry name" value="CYP6-like"/>
    <property type="match status" value="4"/>
</dbReference>
<dbReference type="FunFam" id="1.10.630.10:FF:000042">
    <property type="entry name" value="Cytochrome P450"/>
    <property type="match status" value="3"/>
</dbReference>
<dbReference type="PANTHER" id="PTHR24292:SF54">
    <property type="entry name" value="CYP9F3-RELATED"/>
    <property type="match status" value="1"/>
</dbReference>
<keyword evidence="9" id="KW-0492">Microsome</keyword>
<evidence type="ECO:0000256" key="12">
    <source>
        <dbReference type="ARBA" id="ARBA00023033"/>
    </source>
</evidence>
<keyword evidence="13 15" id="KW-0472">Membrane</keyword>
<evidence type="ECO:0000256" key="13">
    <source>
        <dbReference type="ARBA" id="ARBA00023136"/>
    </source>
</evidence>
<feature type="transmembrane region" description="Helical" evidence="15">
    <location>
        <begin position="1389"/>
        <end position="1407"/>
    </location>
</feature>
<keyword evidence="12" id="KW-0503">Monooxygenase</keyword>
<evidence type="ECO:0000256" key="6">
    <source>
        <dbReference type="ARBA" id="ARBA00022617"/>
    </source>
</evidence>
<dbReference type="InterPro" id="IPR017972">
    <property type="entry name" value="Cyt_P450_CS"/>
</dbReference>
<dbReference type="InterPro" id="IPR001128">
    <property type="entry name" value="Cyt_P450"/>
</dbReference>
<gene>
    <name evidence="16" type="ORF">HW555_001832</name>
</gene>
<evidence type="ECO:0000256" key="7">
    <source>
        <dbReference type="ARBA" id="ARBA00022723"/>
    </source>
</evidence>
<feature type="transmembrane region" description="Helical" evidence="15">
    <location>
        <begin position="5"/>
        <end position="21"/>
    </location>
</feature>
<evidence type="ECO:0000256" key="5">
    <source>
        <dbReference type="ARBA" id="ARBA00012109"/>
    </source>
</evidence>
<evidence type="ECO:0000256" key="9">
    <source>
        <dbReference type="ARBA" id="ARBA00022848"/>
    </source>
</evidence>
<evidence type="ECO:0000256" key="4">
    <source>
        <dbReference type="ARBA" id="ARBA00010617"/>
    </source>
</evidence>
<evidence type="ECO:0000256" key="1">
    <source>
        <dbReference type="ARBA" id="ARBA00001971"/>
    </source>
</evidence>
<evidence type="ECO:0000256" key="11">
    <source>
        <dbReference type="ARBA" id="ARBA00023004"/>
    </source>
</evidence>
<comment type="cofactor">
    <cofactor evidence="1">
        <name>heme</name>
        <dbReference type="ChEBI" id="CHEBI:30413"/>
    </cofactor>
</comment>
<keyword evidence="7" id="KW-0479">Metal-binding</keyword>
<dbReference type="EMBL" id="JACKWZ010000016">
    <property type="protein sequence ID" value="KAF9422434.1"/>
    <property type="molecule type" value="Genomic_DNA"/>
</dbReference>
<dbReference type="PROSITE" id="PS00086">
    <property type="entry name" value="CYTOCHROME_P450"/>
    <property type="match status" value="3"/>
</dbReference>
<dbReference type="GO" id="GO:0005789">
    <property type="term" value="C:endoplasmic reticulum membrane"/>
    <property type="evidence" value="ECO:0007669"/>
    <property type="project" value="UniProtKB-SubCell"/>
</dbReference>
<comment type="caution">
    <text evidence="16">The sequence shown here is derived from an EMBL/GenBank/DDBJ whole genome shotgun (WGS) entry which is preliminary data.</text>
</comment>
<dbReference type="GO" id="GO:0020037">
    <property type="term" value="F:heme binding"/>
    <property type="evidence" value="ECO:0007669"/>
    <property type="project" value="InterPro"/>
</dbReference>
<evidence type="ECO:0000256" key="2">
    <source>
        <dbReference type="ARBA" id="ARBA00004174"/>
    </source>
</evidence>
<dbReference type="Proteomes" id="UP000648187">
    <property type="component" value="Unassembled WGS sequence"/>
</dbReference>
<dbReference type="GO" id="GO:0016712">
    <property type="term" value="F:oxidoreductase activity, acting on paired donors, with incorporation or reduction of molecular oxygen, reduced flavin or flavoprotein as one donor, and incorporation of one atom of oxygen"/>
    <property type="evidence" value="ECO:0007669"/>
    <property type="project" value="UniProtKB-EC"/>
</dbReference>
<dbReference type="GO" id="GO:0005506">
    <property type="term" value="F:iron ion binding"/>
    <property type="evidence" value="ECO:0007669"/>
    <property type="project" value="InterPro"/>
</dbReference>
<evidence type="ECO:0000256" key="15">
    <source>
        <dbReference type="SAM" id="Phobius"/>
    </source>
</evidence>
<evidence type="ECO:0000313" key="17">
    <source>
        <dbReference type="Proteomes" id="UP000648187"/>
    </source>
</evidence>
<dbReference type="InterPro" id="IPR050476">
    <property type="entry name" value="Insect_CytP450_Detox"/>
</dbReference>
<keyword evidence="6" id="KW-0349">Heme</keyword>
<keyword evidence="15" id="KW-0812">Transmembrane</keyword>
<dbReference type="InterPro" id="IPR002401">
    <property type="entry name" value="Cyt_P450_E_grp-I"/>
</dbReference>
<evidence type="ECO:0000256" key="8">
    <source>
        <dbReference type="ARBA" id="ARBA00022824"/>
    </source>
</evidence>
<dbReference type="SMR" id="A0A835L7J6"/>
<keyword evidence="10" id="KW-0560">Oxidoreductase</keyword>
<evidence type="ECO:0000256" key="10">
    <source>
        <dbReference type="ARBA" id="ARBA00023002"/>
    </source>
</evidence>
<dbReference type="Pfam" id="PF00067">
    <property type="entry name" value="p450"/>
    <property type="match status" value="5"/>
</dbReference>
<evidence type="ECO:0000256" key="14">
    <source>
        <dbReference type="ARBA" id="ARBA00047827"/>
    </source>
</evidence>
<reference evidence="16" key="1">
    <citation type="submission" date="2020-08" db="EMBL/GenBank/DDBJ databases">
        <title>Spodoptera exigua strain:BAW_Kor-Di-RS1 Genome sequencing and assembly.</title>
        <authorList>
            <person name="Kim J."/>
            <person name="Nam H.Y."/>
            <person name="Kwon M."/>
            <person name="Choi J.H."/>
            <person name="Cho S.R."/>
            <person name="Kim G.-H."/>
        </authorList>
    </citation>
    <scope>NUCLEOTIDE SEQUENCE</scope>
    <source>
        <strain evidence="16">BAW_Kor-Di-RS1</strain>
        <tissue evidence="16">Whole-body</tissue>
    </source>
</reference>
<dbReference type="InterPro" id="IPR036396">
    <property type="entry name" value="Cyt_P450_sf"/>
</dbReference>
<name>A0A835L7J6_SPOEX</name>
<comment type="subcellular location">
    <subcellularLocation>
        <location evidence="3">Endoplasmic reticulum membrane</location>
        <topology evidence="3">Peripheral membrane protein</topology>
    </subcellularLocation>
    <subcellularLocation>
        <location evidence="2">Microsome membrane</location>
        <topology evidence="2">Peripheral membrane protein</topology>
    </subcellularLocation>
</comment>
<keyword evidence="11" id="KW-0408">Iron</keyword>
<dbReference type="PRINTS" id="PR00463">
    <property type="entry name" value="EP450I"/>
</dbReference>
<accession>A0A835L7J6</accession>
<keyword evidence="8" id="KW-0256">Endoplasmic reticulum</keyword>
<dbReference type="SUPFAM" id="SSF48264">
    <property type="entry name" value="Cytochrome P450"/>
    <property type="match status" value="4"/>
</dbReference>
<keyword evidence="15" id="KW-1133">Transmembrane helix</keyword>
<dbReference type="PRINTS" id="PR00385">
    <property type="entry name" value="P450"/>
</dbReference>
<dbReference type="PANTHER" id="PTHR24292">
    <property type="entry name" value="CYTOCHROME P450"/>
    <property type="match status" value="1"/>
</dbReference>
<proteinExistence type="inferred from homology"/>